<dbReference type="InterPro" id="IPR011670">
    <property type="entry name" value="DUF1612"/>
</dbReference>
<comment type="caution">
    <text evidence="3">The sequence shown here is derived from an EMBL/GenBank/DDBJ whole genome shotgun (WGS) entry which is preliminary data.</text>
</comment>
<organism evidence="3 4">
    <name type="scientific">Brucella intermedia 229E</name>
    <dbReference type="NCBI Taxonomy" id="1337887"/>
    <lineage>
        <taxon>Bacteria</taxon>
        <taxon>Pseudomonadati</taxon>
        <taxon>Pseudomonadota</taxon>
        <taxon>Alphaproteobacteria</taxon>
        <taxon>Hyphomicrobiales</taxon>
        <taxon>Brucellaceae</taxon>
        <taxon>Brucella/Ochrobactrum group</taxon>
        <taxon>Brucella</taxon>
    </lineage>
</organism>
<dbReference type="NCBIfam" id="NF040876">
    <property type="entry name" value="RHE_PE00001_fam"/>
    <property type="match status" value="1"/>
</dbReference>
<dbReference type="Proteomes" id="UP000016842">
    <property type="component" value="Unassembled WGS sequence"/>
</dbReference>
<proteinExistence type="predicted"/>
<evidence type="ECO:0000313" key="4">
    <source>
        <dbReference type="Proteomes" id="UP000016842"/>
    </source>
</evidence>
<evidence type="ECO:0000313" key="3">
    <source>
        <dbReference type="EMBL" id="ERM01062.1"/>
    </source>
</evidence>
<dbReference type="EMBL" id="ASXJ01000206">
    <property type="protein sequence ID" value="ERM01062.1"/>
    <property type="molecule type" value="Genomic_DNA"/>
</dbReference>
<protein>
    <submittedName>
        <fullName evidence="3">Uncharacterized protein</fullName>
    </submittedName>
</protein>
<reference evidence="3 4" key="1">
    <citation type="journal article" date="2014" name="FEMS Microbiol. Lett.">
        <title>Genome sequencing analysis reveals virulence-related gene content of Ochrobactrum intermedium strain 229E, a urease-positive strain isolated from the human gastric niche.</title>
        <authorList>
            <person name="Kulkarni G.J."/>
            <person name="Shetty S."/>
            <person name="Dharne M.S."/>
            <person name="Shouche Y.S."/>
        </authorList>
    </citation>
    <scope>NUCLEOTIDE SEQUENCE [LARGE SCALE GENOMIC DNA]</scope>
    <source>
        <strain evidence="3 4">229E</strain>
    </source>
</reference>
<dbReference type="InterPro" id="IPR048017">
    <property type="entry name" value="Y4cF-like"/>
</dbReference>
<gene>
    <name evidence="3" type="ORF">Q644_23750</name>
</gene>
<accession>U4VE01</accession>
<dbReference type="Pfam" id="PF11972">
    <property type="entry name" value="HTH_13"/>
    <property type="match status" value="1"/>
</dbReference>
<evidence type="ECO:0000259" key="1">
    <source>
        <dbReference type="Pfam" id="PF07756"/>
    </source>
</evidence>
<dbReference type="InterPro" id="IPR021068">
    <property type="entry name" value="HTH_DNA-bd"/>
</dbReference>
<feature type="domain" description="DUF1612" evidence="1">
    <location>
        <begin position="181"/>
        <end position="307"/>
    </location>
</feature>
<dbReference type="PATRIC" id="fig|1337887.3.peg.3550"/>
<name>U4VE01_9HYPH</name>
<evidence type="ECO:0000259" key="2">
    <source>
        <dbReference type="Pfam" id="PF11972"/>
    </source>
</evidence>
<dbReference type="Pfam" id="PF07756">
    <property type="entry name" value="DUF1612"/>
    <property type="match status" value="1"/>
</dbReference>
<dbReference type="AlphaFoldDB" id="U4VE01"/>
<feature type="domain" description="HTH DNA binding" evidence="2">
    <location>
        <begin position="315"/>
        <end position="367"/>
    </location>
</feature>
<sequence>MPFIAIGCDMRDMAYEIDDLPFEEFFVPVSNATAALVRLDERLSRSPIHDGMIERLHMHDAVASMWLEGELVHMEDLVLHDALMDNRMPSHALTIAHAVLRMRRQIAGKSADWALGPAGIQQLLGRSIDLTPSEVEPRQATDDDFDPLLNDIDSLLARTGALLEGVAPVRPKPETTPRDTLLYDDDWDEDARLQEWRDCLAGTRHLPPLMRAALIHDAWFSLEVVQRSSWIGRLLTAALLRQSGLATGHLPTISLGLRAKRPDERRSSNRVIRLRTFFESIEEAADLSMKEHDRLLLAREQMQRKLKGRRSNSRLPELMEMVLRSPVISSQMVEKELQVTQQGGALKLISELNLREITGRGRFRAWGGVL</sequence>